<dbReference type="InterPro" id="IPR058942">
    <property type="entry name" value="AT3G52170-like"/>
</dbReference>
<evidence type="ECO:0000313" key="3">
    <source>
        <dbReference type="Proteomes" id="UP000288805"/>
    </source>
</evidence>
<sequence length="809" mass="89271">MDPGVSPTQTQVRSEVWGSFCTVRNILMRLKERMLGHFQLQNHSTSLMSDSRVDTAVPDIAPHTCPDNTEFGQAKMAAAPLEIEKHSSEDMVGKTVSEVSKMYNNLDRTEVGEDMVSKTVSECDISYDGEDPSVDMAQSEETPNVSKLVGPKSRHIHLSKVVADIAAVFDRDLMSKSQKFSCIEHSFLNEDTSGAFPKDGVEELTAIGNGNCQHNKKITSSGQPSSAGTEDDENLATSGSAPRVMELSDMFTRAMNNPAQGEMASQKRFALTPKRFSEDSNETSGEKVAKSSDIKFLIDFIKELPREQLISRSQDSISNQTNKVSNRGLPMKEKEVRNKDSVRRIQSCPDLQKSNSKEGITQLKSIFEDKESSTKNPEKKHCINTPYTISDFEATDHVLKPYTMVPCPTSKDPDKNLDTSSIGEGAEQNKVLMRFLLKSTPKREILSALKDCGPIAKVSEFSHVKGSNFKDAYVLNISLGFIADSAGLQKALKKTDLVVEDVDVIMEGTSSLEIISNRISIPDLIGDPDVPGALVKNPTRTAVIKGLTLDMSWKHLVKALSCGKGISGFIMGSSSSVAYVEFEVRLLYLETNLAVITILQCLRYSELMHPRTTVARISNINSPKGEKKIRSVCSHYGQVKNVVHRDPDTVDVHFNLQNGQACCTFSIVDDSQWVVQPATVYPPEILRALWSQPDGRKHVKAIIHNLLQKIAESHTDMGRLTDVAAKAISLIESFTLQPTMPAATPISTESRKPWNAFPVISFGQPLRPLFLYIDMPGGFEIVVNSIRGYTRGICTTHKETLELLFCSSP</sequence>
<reference evidence="2 3" key="1">
    <citation type="journal article" date="2018" name="PLoS Genet.">
        <title>Population sequencing reveals clonal diversity and ancestral inbreeding in the grapevine cultivar Chardonnay.</title>
        <authorList>
            <person name="Roach M.J."/>
            <person name="Johnson D.L."/>
            <person name="Bohlmann J."/>
            <person name="van Vuuren H.J."/>
            <person name="Jones S.J."/>
            <person name="Pretorius I.S."/>
            <person name="Schmidt S.A."/>
            <person name="Borneman A.R."/>
        </authorList>
    </citation>
    <scope>NUCLEOTIDE SEQUENCE [LARGE SCALE GENOMIC DNA]</scope>
    <source>
        <strain evidence="3">cv. Chardonnay</strain>
        <tissue evidence="2">Leaf</tissue>
    </source>
</reference>
<evidence type="ECO:0000313" key="2">
    <source>
        <dbReference type="EMBL" id="RVW71826.1"/>
    </source>
</evidence>
<dbReference type="PANTHER" id="PTHR34568">
    <property type="entry name" value="RRM DOMAIN-CONTAINING PROTEIN"/>
    <property type="match status" value="1"/>
</dbReference>
<dbReference type="AlphaFoldDB" id="A0A438GHY8"/>
<comment type="caution">
    <text evidence="2">The sequence shown here is derived from an EMBL/GenBank/DDBJ whole genome shotgun (WGS) entry which is preliminary data.</text>
</comment>
<accession>A0A438GHY8</accession>
<dbReference type="PANTHER" id="PTHR34568:SF5">
    <property type="entry name" value="RNA-BINDING (RRM_RBD_RNP MOTIFS) FAMILY PROTEIN"/>
    <property type="match status" value="1"/>
</dbReference>
<feature type="region of interest" description="Disordered" evidence="1">
    <location>
        <begin position="211"/>
        <end position="242"/>
    </location>
</feature>
<evidence type="ECO:0008006" key="4">
    <source>
        <dbReference type="Google" id="ProtNLM"/>
    </source>
</evidence>
<organism evidence="2 3">
    <name type="scientific">Vitis vinifera</name>
    <name type="common">Grape</name>
    <dbReference type="NCBI Taxonomy" id="29760"/>
    <lineage>
        <taxon>Eukaryota</taxon>
        <taxon>Viridiplantae</taxon>
        <taxon>Streptophyta</taxon>
        <taxon>Embryophyta</taxon>
        <taxon>Tracheophyta</taxon>
        <taxon>Spermatophyta</taxon>
        <taxon>Magnoliopsida</taxon>
        <taxon>eudicotyledons</taxon>
        <taxon>Gunneridae</taxon>
        <taxon>Pentapetalae</taxon>
        <taxon>rosids</taxon>
        <taxon>Vitales</taxon>
        <taxon>Vitaceae</taxon>
        <taxon>Viteae</taxon>
        <taxon>Vitis</taxon>
    </lineage>
</organism>
<proteinExistence type="predicted"/>
<name>A0A438GHY8_VITVI</name>
<feature type="compositionally biased region" description="Polar residues" evidence="1">
    <location>
        <begin position="211"/>
        <end position="228"/>
    </location>
</feature>
<protein>
    <recommendedName>
        <fullName evidence="4">RRM domain-containing protein</fullName>
    </recommendedName>
</protein>
<feature type="region of interest" description="Disordered" evidence="1">
    <location>
        <begin position="129"/>
        <end position="148"/>
    </location>
</feature>
<gene>
    <name evidence="2" type="ORF">CK203_059201</name>
</gene>
<dbReference type="Proteomes" id="UP000288805">
    <property type="component" value="Unassembled WGS sequence"/>
</dbReference>
<evidence type="ECO:0000256" key="1">
    <source>
        <dbReference type="SAM" id="MobiDB-lite"/>
    </source>
</evidence>
<dbReference type="EMBL" id="QGNW01000429">
    <property type="protein sequence ID" value="RVW71826.1"/>
    <property type="molecule type" value="Genomic_DNA"/>
</dbReference>